<dbReference type="EMBL" id="NPDU01000029">
    <property type="protein sequence ID" value="PJZ61605.1"/>
    <property type="molecule type" value="Genomic_DNA"/>
</dbReference>
<dbReference type="InterPro" id="IPR025669">
    <property type="entry name" value="AAA_dom"/>
</dbReference>
<evidence type="ECO:0000313" key="5">
    <source>
        <dbReference type="Proteomes" id="UP000232188"/>
    </source>
</evidence>
<dbReference type="InterPro" id="IPR027417">
    <property type="entry name" value="P-loop_NTPase"/>
</dbReference>
<gene>
    <name evidence="3" type="ORF">CH376_12520</name>
    <name evidence="2" type="ORF">CH380_19565</name>
</gene>
<dbReference type="RefSeq" id="WP_100787447.1">
    <property type="nucleotide sequence ID" value="NZ_NPDU01000029.1"/>
</dbReference>
<proteinExistence type="predicted"/>
<evidence type="ECO:0000313" key="2">
    <source>
        <dbReference type="EMBL" id="PJZ51487.1"/>
    </source>
</evidence>
<dbReference type="Proteomes" id="UP000232149">
    <property type="component" value="Unassembled WGS sequence"/>
</dbReference>
<accession>A0A2M9YIX3</accession>
<dbReference type="Proteomes" id="UP000232188">
    <property type="component" value="Unassembled WGS sequence"/>
</dbReference>
<keyword evidence="4" id="KW-1185">Reference proteome</keyword>
<dbReference type="Pfam" id="PF13614">
    <property type="entry name" value="AAA_31"/>
    <property type="match status" value="1"/>
</dbReference>
<dbReference type="CDD" id="cd02042">
    <property type="entry name" value="ParAB_family"/>
    <property type="match status" value="1"/>
</dbReference>
<evidence type="ECO:0000313" key="3">
    <source>
        <dbReference type="EMBL" id="PJZ61605.1"/>
    </source>
</evidence>
<reference evidence="4 5" key="1">
    <citation type="submission" date="2017-07" db="EMBL/GenBank/DDBJ databases">
        <title>Leptospira spp. isolated from tropical soils.</title>
        <authorList>
            <person name="Thibeaux R."/>
            <person name="Iraola G."/>
            <person name="Ferres I."/>
            <person name="Bierque E."/>
            <person name="Girault D."/>
            <person name="Soupe-Gilbert M.-E."/>
            <person name="Picardeau M."/>
            <person name="Goarant C."/>
        </authorList>
    </citation>
    <scope>NUCLEOTIDE SEQUENCE [LARGE SCALE GENOMIC DNA]</scope>
    <source>
        <strain evidence="2 5">FH2-B-C1</strain>
        <strain evidence="3 4">FH2-B-D1</strain>
    </source>
</reference>
<evidence type="ECO:0000259" key="1">
    <source>
        <dbReference type="Pfam" id="PF13614"/>
    </source>
</evidence>
<dbReference type="AlphaFoldDB" id="A0A2M9YIX3"/>
<dbReference type="SUPFAM" id="SSF52540">
    <property type="entry name" value="P-loop containing nucleoside triphosphate hydrolases"/>
    <property type="match status" value="1"/>
</dbReference>
<feature type="domain" description="AAA" evidence="1">
    <location>
        <begin position="1"/>
        <end position="164"/>
    </location>
</feature>
<name>A0A2M9YIX3_9LEPT</name>
<comment type="caution">
    <text evidence="2">The sequence shown here is derived from an EMBL/GenBank/DDBJ whole genome shotgun (WGS) entry which is preliminary data.</text>
</comment>
<organism evidence="2 5">
    <name type="scientific">Leptospira adleri</name>
    <dbReference type="NCBI Taxonomy" id="2023186"/>
    <lineage>
        <taxon>Bacteria</taxon>
        <taxon>Pseudomonadati</taxon>
        <taxon>Spirochaetota</taxon>
        <taxon>Spirochaetia</taxon>
        <taxon>Leptospirales</taxon>
        <taxon>Leptospiraceae</taxon>
        <taxon>Leptospira</taxon>
    </lineage>
</organism>
<protein>
    <submittedName>
        <fullName evidence="2">Chromosome partitioning protein ParA</fullName>
    </submittedName>
</protein>
<dbReference type="EMBL" id="NPDV01000023">
    <property type="protein sequence ID" value="PJZ51487.1"/>
    <property type="molecule type" value="Genomic_DNA"/>
</dbReference>
<dbReference type="Gene3D" id="3.40.50.300">
    <property type="entry name" value="P-loop containing nucleotide triphosphate hydrolases"/>
    <property type="match status" value="1"/>
</dbReference>
<dbReference type="PANTHER" id="PTHR13696">
    <property type="entry name" value="P-LOOP CONTAINING NUCLEOSIDE TRIPHOSPHATE HYDROLASE"/>
    <property type="match status" value="1"/>
</dbReference>
<dbReference type="PANTHER" id="PTHR13696:SF52">
    <property type="entry name" value="PARA FAMILY PROTEIN CT_582"/>
    <property type="match status" value="1"/>
</dbReference>
<sequence length="269" mass="29776">MKVYTFANVKGGVSKSTSASHLSMALARRGKTLGVDHDPQADMSDVFFPDESPEFFDQANTFTVIRSESTLKEAIKSKYGVDLLLSALELEDFQYYVGKDVSLVTRLNEVLRKSEYDFVVIDTPGSGSSEMLSALLATDAVIIPVNPSKWAVRTIKKVFRKINEACNFPGSHLTSVSILPTIWGKSGRSEQIFDQLQQIPQLLKFLQSTEIGFEKVPVPIILPPIPQSSTIRDRTEFGEPLKEGTEGWLAYDLLADLIIEKTGAVITNK</sequence>
<dbReference type="InterPro" id="IPR050678">
    <property type="entry name" value="DNA_Partitioning_ATPase"/>
</dbReference>
<evidence type="ECO:0000313" key="4">
    <source>
        <dbReference type="Proteomes" id="UP000232149"/>
    </source>
</evidence>